<dbReference type="SUPFAM" id="SSF51735">
    <property type="entry name" value="NAD(P)-binding Rossmann-fold domains"/>
    <property type="match status" value="1"/>
</dbReference>
<feature type="domain" description="Alcohol dehydrogenase-like N-terminal" evidence="3">
    <location>
        <begin position="24"/>
        <end position="130"/>
    </location>
</feature>
<keyword evidence="1" id="KW-0560">Oxidoreductase</keyword>
<sequence>MKAVQFTQPGEIRIIDLPEPSAPGPGEALVRTHSMGICGTDLSGYLGKMPFFSYPRIPGHELGLEVLSVGDGVENVKAGDKVSLEPYVNDPASATSLKGSSNCCPGVQVLGVHQDGGLRDSWIVPARKLHAGNHLSYDQLALVETLAIGFHAVQRGNPQPGETVLVIGAGPIGLACLEFLKLMDLRVIVMDMVQGRLDFCREKLGIPHGLLVRGDGTELPELETITGGQLADVVIDATGSAASMSNCFQYAGFTGRIVYVGITTQELKFPHAPVFHRRELTLLASRNALPKDFTRIIELIGEGKIDTDAWITHRIPFAEVPTGFARFTDPNVGAIKVIIDL</sequence>
<dbReference type="Gene3D" id="3.40.50.720">
    <property type="entry name" value="NAD(P)-binding Rossmann-like Domain"/>
    <property type="match status" value="1"/>
</dbReference>
<evidence type="ECO:0000259" key="2">
    <source>
        <dbReference type="Pfam" id="PF00107"/>
    </source>
</evidence>
<evidence type="ECO:0000313" key="4">
    <source>
        <dbReference type="EMBL" id="QJE94960.1"/>
    </source>
</evidence>
<accession>A0A858RF85</accession>
<reference evidence="4 5" key="1">
    <citation type="submission" date="2020-04" db="EMBL/GenBank/DDBJ databases">
        <title>Luteolibacter sp. G-1-1-1 isolated from soil.</title>
        <authorList>
            <person name="Dahal R.H."/>
        </authorList>
    </citation>
    <scope>NUCLEOTIDE SEQUENCE [LARGE SCALE GENOMIC DNA]</scope>
    <source>
        <strain evidence="4 5">G-1-1-1</strain>
    </source>
</reference>
<dbReference type="AlphaFoldDB" id="A0A858RF85"/>
<dbReference type="InterPro" id="IPR050129">
    <property type="entry name" value="Zn_alcohol_dh"/>
</dbReference>
<evidence type="ECO:0000313" key="5">
    <source>
        <dbReference type="Proteomes" id="UP000501812"/>
    </source>
</evidence>
<dbReference type="KEGG" id="luo:HHL09_03920"/>
<evidence type="ECO:0000259" key="3">
    <source>
        <dbReference type="Pfam" id="PF08240"/>
    </source>
</evidence>
<feature type="domain" description="Alcohol dehydrogenase-like C-terminal" evidence="2">
    <location>
        <begin position="171"/>
        <end position="300"/>
    </location>
</feature>
<proteinExistence type="predicted"/>
<dbReference type="PANTHER" id="PTHR43401:SF3">
    <property type="entry name" value="L-GALACTONATE-5-DEHYDROGENASE"/>
    <property type="match status" value="1"/>
</dbReference>
<dbReference type="CDD" id="cd08261">
    <property type="entry name" value="Zn_ADH7"/>
    <property type="match status" value="1"/>
</dbReference>
<dbReference type="Gene3D" id="3.90.180.10">
    <property type="entry name" value="Medium-chain alcohol dehydrogenases, catalytic domain"/>
    <property type="match status" value="1"/>
</dbReference>
<dbReference type="SUPFAM" id="SSF50129">
    <property type="entry name" value="GroES-like"/>
    <property type="match status" value="1"/>
</dbReference>
<dbReference type="PANTHER" id="PTHR43401">
    <property type="entry name" value="L-THREONINE 3-DEHYDROGENASE"/>
    <property type="match status" value="1"/>
</dbReference>
<name>A0A858RF85_9BACT</name>
<dbReference type="InterPro" id="IPR013154">
    <property type="entry name" value="ADH-like_N"/>
</dbReference>
<evidence type="ECO:0000256" key="1">
    <source>
        <dbReference type="ARBA" id="ARBA00023002"/>
    </source>
</evidence>
<dbReference type="EMBL" id="CP051774">
    <property type="protein sequence ID" value="QJE94960.1"/>
    <property type="molecule type" value="Genomic_DNA"/>
</dbReference>
<keyword evidence="5" id="KW-1185">Reference proteome</keyword>
<gene>
    <name evidence="4" type="ORF">HHL09_03920</name>
</gene>
<protein>
    <submittedName>
        <fullName evidence="4">Zinc-binding alcohol dehydrogenase family protein</fullName>
    </submittedName>
</protein>
<dbReference type="InterPro" id="IPR013149">
    <property type="entry name" value="ADH-like_C"/>
</dbReference>
<dbReference type="InterPro" id="IPR011032">
    <property type="entry name" value="GroES-like_sf"/>
</dbReference>
<dbReference type="RefSeq" id="WP_169453181.1">
    <property type="nucleotide sequence ID" value="NZ_CP051774.1"/>
</dbReference>
<dbReference type="Proteomes" id="UP000501812">
    <property type="component" value="Chromosome"/>
</dbReference>
<dbReference type="Pfam" id="PF00107">
    <property type="entry name" value="ADH_zinc_N"/>
    <property type="match status" value="1"/>
</dbReference>
<dbReference type="GO" id="GO:0016491">
    <property type="term" value="F:oxidoreductase activity"/>
    <property type="evidence" value="ECO:0007669"/>
    <property type="project" value="UniProtKB-KW"/>
</dbReference>
<dbReference type="InterPro" id="IPR036291">
    <property type="entry name" value="NAD(P)-bd_dom_sf"/>
</dbReference>
<organism evidence="4 5">
    <name type="scientific">Luteolibacter luteus</name>
    <dbReference type="NCBI Taxonomy" id="2728835"/>
    <lineage>
        <taxon>Bacteria</taxon>
        <taxon>Pseudomonadati</taxon>
        <taxon>Verrucomicrobiota</taxon>
        <taxon>Verrucomicrobiia</taxon>
        <taxon>Verrucomicrobiales</taxon>
        <taxon>Verrucomicrobiaceae</taxon>
        <taxon>Luteolibacter</taxon>
    </lineage>
</organism>
<dbReference type="Pfam" id="PF08240">
    <property type="entry name" value="ADH_N"/>
    <property type="match status" value="1"/>
</dbReference>